<evidence type="ECO:0000259" key="1">
    <source>
        <dbReference type="SMART" id="SM00382"/>
    </source>
</evidence>
<dbReference type="RefSeq" id="WP_058183416.1">
    <property type="nucleotide sequence ID" value="NZ_LMTZ01000040.1"/>
</dbReference>
<dbReference type="Proteomes" id="UP000053372">
    <property type="component" value="Unassembled WGS sequence"/>
</dbReference>
<dbReference type="InterPro" id="IPR003959">
    <property type="entry name" value="ATPase_AAA_core"/>
</dbReference>
<dbReference type="OrthoDB" id="495659at2"/>
<dbReference type="InterPro" id="IPR003593">
    <property type="entry name" value="AAA+_ATPase"/>
</dbReference>
<protein>
    <submittedName>
        <fullName evidence="2">CyrO</fullName>
    </submittedName>
</protein>
<evidence type="ECO:0000313" key="3">
    <source>
        <dbReference type="Proteomes" id="UP000053372"/>
    </source>
</evidence>
<keyword evidence="3" id="KW-1185">Reference proteome</keyword>
<evidence type="ECO:0000313" key="2">
    <source>
        <dbReference type="EMBL" id="KST68976.1"/>
    </source>
</evidence>
<dbReference type="EMBL" id="LMTZ01000040">
    <property type="protein sequence ID" value="KST68976.1"/>
    <property type="molecule type" value="Genomic_DNA"/>
</dbReference>
<organism evidence="2 3">
    <name type="scientific">Mastigocoleus testarum BC008</name>
    <dbReference type="NCBI Taxonomy" id="371196"/>
    <lineage>
        <taxon>Bacteria</taxon>
        <taxon>Bacillati</taxon>
        <taxon>Cyanobacteriota</taxon>
        <taxon>Cyanophyceae</taxon>
        <taxon>Nostocales</taxon>
        <taxon>Hapalosiphonaceae</taxon>
        <taxon>Mastigocoleus</taxon>
    </lineage>
</organism>
<feature type="domain" description="AAA+ ATPase" evidence="1">
    <location>
        <begin position="34"/>
        <end position="311"/>
    </location>
</feature>
<dbReference type="GO" id="GO:0005524">
    <property type="term" value="F:ATP binding"/>
    <property type="evidence" value="ECO:0007669"/>
    <property type="project" value="InterPro"/>
</dbReference>
<dbReference type="Gene3D" id="3.40.50.300">
    <property type="entry name" value="P-loop containing nucleotide triphosphate hydrolases"/>
    <property type="match status" value="1"/>
</dbReference>
<accession>A0A0V7ZWL2</accession>
<reference evidence="2 3" key="1">
    <citation type="journal article" date="2015" name="Genome Announc.">
        <title>Draft Genome of the Euendolithic (true boring) Cyanobacterium Mastigocoleus testarum strain BC008.</title>
        <authorList>
            <person name="Guida B.S."/>
            <person name="Garcia-Pichel F."/>
        </authorList>
    </citation>
    <scope>NUCLEOTIDE SEQUENCE [LARGE SCALE GENOMIC DNA]</scope>
    <source>
        <strain evidence="2 3">BC008</strain>
    </source>
</reference>
<dbReference type="SMART" id="SM00382">
    <property type="entry name" value="AAA"/>
    <property type="match status" value="1"/>
</dbReference>
<proteinExistence type="predicted"/>
<dbReference type="GO" id="GO:0016887">
    <property type="term" value="F:ATP hydrolysis activity"/>
    <property type="evidence" value="ECO:0007669"/>
    <property type="project" value="InterPro"/>
</dbReference>
<dbReference type="AlphaFoldDB" id="A0A0V7ZWL2"/>
<dbReference type="SUPFAM" id="SSF52540">
    <property type="entry name" value="P-loop containing nucleoside triphosphate hydrolases"/>
    <property type="match status" value="1"/>
</dbReference>
<gene>
    <name evidence="2" type="ORF">BC008_02550</name>
</gene>
<sequence>MTRWFNTAGPCRPDKHYMLPPTSRLPDLETLIEQESYFVVHAPRQTGKTTAMLALAKQLTASERYTSVMVSVEVGSAFNQDPGAAELAILGTWYDTISIRLPDEFQPPILNQQQKEEPGRRIRGFFQAWANASPRPLVIFIDEIDSLQDQTLISVLRQLRDGFPNRPENFPSSMGLVGLRDVRDYKVASGGSDRLNTASPFNIKVSSITLRNFNAAEVAQLYQQHTEETGQVFTPEATATAFDLTQGQPWLVNALAKEVVEKMVRDRNIPITREHIFKAKEILIARQDTHLDSLAERLREPRIKAIIEPMLAGLELGDIPNDDIQFVIDLGLCKIHPQGGLTIANPIYREVLPRVLTVTPMASLPTIAPTWLTPEGELNLDSLLEAFIKFWRQHGEPLLRSTSYHEIAPHIVLMAFLHRVVNGGGTLEREYAIGSDRMDLCLRYKTVTLGIELKVWRDKKRDPQEEGIEQLESYLARLGLNEGWLFVFDRRKNALPIEERLSTQIINTDNQRAITVIRA</sequence>
<dbReference type="Pfam" id="PF00004">
    <property type="entry name" value="AAA"/>
    <property type="match status" value="1"/>
</dbReference>
<name>A0A0V7ZWL2_9CYAN</name>
<comment type="caution">
    <text evidence="2">The sequence shown here is derived from an EMBL/GenBank/DDBJ whole genome shotgun (WGS) entry which is preliminary data.</text>
</comment>
<dbReference type="InterPro" id="IPR027417">
    <property type="entry name" value="P-loop_NTPase"/>
</dbReference>